<feature type="transmembrane region" description="Helical" evidence="1">
    <location>
        <begin position="15"/>
        <end position="37"/>
    </location>
</feature>
<reference evidence="3" key="1">
    <citation type="submission" date="2018-08" db="EMBL/GenBank/DDBJ databases">
        <title>Mucilaginibacter sp. MYSH2.</title>
        <authorList>
            <person name="Seo T."/>
        </authorList>
    </citation>
    <scope>NUCLEOTIDE SEQUENCE [LARGE SCALE GENOMIC DNA]</scope>
    <source>
        <strain evidence="3">KIRAN</strain>
    </source>
</reference>
<gene>
    <name evidence="2" type="ORF">D1627_10410</name>
</gene>
<keyword evidence="1" id="KW-0472">Membrane</keyword>
<evidence type="ECO:0000313" key="2">
    <source>
        <dbReference type="EMBL" id="RIJ37521.1"/>
    </source>
</evidence>
<accession>A0A399S2L1</accession>
<keyword evidence="1" id="KW-0812">Transmembrane</keyword>
<feature type="transmembrane region" description="Helical" evidence="1">
    <location>
        <begin position="43"/>
        <end position="62"/>
    </location>
</feature>
<comment type="caution">
    <text evidence="2">The sequence shown here is derived from an EMBL/GenBank/DDBJ whole genome shotgun (WGS) entry which is preliminary data.</text>
</comment>
<proteinExistence type="predicted"/>
<keyword evidence="3" id="KW-1185">Reference proteome</keyword>
<evidence type="ECO:0000313" key="3">
    <source>
        <dbReference type="Proteomes" id="UP000266005"/>
    </source>
</evidence>
<name>A0A399S2L1_9BACT</name>
<keyword evidence="1" id="KW-1133">Transmembrane helix</keyword>
<dbReference type="EMBL" id="QWGE01000003">
    <property type="protein sequence ID" value="RIJ37521.1"/>
    <property type="molecule type" value="Genomic_DNA"/>
</dbReference>
<protein>
    <submittedName>
        <fullName evidence="2">Uncharacterized protein</fullName>
    </submittedName>
</protein>
<dbReference type="Proteomes" id="UP000266005">
    <property type="component" value="Unassembled WGS sequence"/>
</dbReference>
<sequence>MIPDYIKLSRGGIKFFQLFILLFSSLLALFNVLFVWSEPTKNMIVVTLISTAGLVTLNLLYAKIYDVKIENHEIIIENLYAKVEFCGEDLTAIKGVHPIPFLYKVVIGKRNYFFFGNLALALKEFTASTAEALEAITTQFKKRKRK</sequence>
<dbReference type="AlphaFoldDB" id="A0A399S2L1"/>
<organism evidence="2 3">
    <name type="scientific">Pontibacter oryzae</name>
    <dbReference type="NCBI Taxonomy" id="2304593"/>
    <lineage>
        <taxon>Bacteria</taxon>
        <taxon>Pseudomonadati</taxon>
        <taxon>Bacteroidota</taxon>
        <taxon>Cytophagia</taxon>
        <taxon>Cytophagales</taxon>
        <taxon>Hymenobacteraceae</taxon>
        <taxon>Pontibacter</taxon>
    </lineage>
</organism>
<evidence type="ECO:0000256" key="1">
    <source>
        <dbReference type="SAM" id="Phobius"/>
    </source>
</evidence>